<dbReference type="Proteomes" id="UP001307849">
    <property type="component" value="Unassembled WGS sequence"/>
</dbReference>
<organism evidence="2 3">
    <name type="scientific">Arthrobotrys conoides</name>
    <dbReference type="NCBI Taxonomy" id="74498"/>
    <lineage>
        <taxon>Eukaryota</taxon>
        <taxon>Fungi</taxon>
        <taxon>Dikarya</taxon>
        <taxon>Ascomycota</taxon>
        <taxon>Pezizomycotina</taxon>
        <taxon>Orbiliomycetes</taxon>
        <taxon>Orbiliales</taxon>
        <taxon>Orbiliaceae</taxon>
        <taxon>Arthrobotrys</taxon>
    </lineage>
</organism>
<name>A0AAN8NA67_9PEZI</name>
<accession>A0AAN8NA67</accession>
<evidence type="ECO:0000313" key="3">
    <source>
        <dbReference type="Proteomes" id="UP001307849"/>
    </source>
</evidence>
<feature type="compositionally biased region" description="Polar residues" evidence="1">
    <location>
        <begin position="237"/>
        <end position="250"/>
    </location>
</feature>
<evidence type="ECO:0000256" key="1">
    <source>
        <dbReference type="SAM" id="MobiDB-lite"/>
    </source>
</evidence>
<protein>
    <submittedName>
        <fullName evidence="2">Uncharacterized protein</fullName>
    </submittedName>
</protein>
<feature type="region of interest" description="Disordered" evidence="1">
    <location>
        <begin position="43"/>
        <end position="68"/>
    </location>
</feature>
<evidence type="ECO:0000313" key="2">
    <source>
        <dbReference type="EMBL" id="KAK6498102.1"/>
    </source>
</evidence>
<dbReference type="EMBL" id="JAVHJM010000014">
    <property type="protein sequence ID" value="KAK6498102.1"/>
    <property type="molecule type" value="Genomic_DNA"/>
</dbReference>
<gene>
    <name evidence="2" type="ORF">TWF506_004343</name>
</gene>
<dbReference type="AlphaFoldDB" id="A0AAN8NA67"/>
<feature type="region of interest" description="Disordered" evidence="1">
    <location>
        <begin position="236"/>
        <end position="260"/>
    </location>
</feature>
<comment type="caution">
    <text evidence="2">The sequence shown here is derived from an EMBL/GenBank/DDBJ whole genome shotgun (WGS) entry which is preliminary data.</text>
</comment>
<keyword evidence="3" id="KW-1185">Reference proteome</keyword>
<reference evidence="2 3" key="1">
    <citation type="submission" date="2019-10" db="EMBL/GenBank/DDBJ databases">
        <authorList>
            <person name="Palmer J.M."/>
        </authorList>
    </citation>
    <scope>NUCLEOTIDE SEQUENCE [LARGE SCALE GENOMIC DNA]</scope>
    <source>
        <strain evidence="2 3">TWF506</strain>
    </source>
</reference>
<sequence length="260" mass="27838">MLPPVRSTAESKFKIAIQNLSYSIDIPSRIEELTQEGSPRLISAISSGSFGGQTGGNQDQGDTGSPADGILIQVSSAAKLAQSSALSNAQDDATSASGVSATTYPSSFPIGGRGRLRNLAVELSPGGVSNQRARDGDISSKTTVLHNDRVKVQQSIDSYDIENTFTFREGGIQLQGTSDHAEYRFYIGDYDDDQEYQDRVLKLLAAPIGELINLEKYQVEDVILLPFIVRSAAANFGGNSEGNTNDNEISNFGGREHRGS</sequence>
<proteinExistence type="predicted"/>